<name>A0ABX6YXH1_9RHOB</name>
<feature type="chain" id="PRO_5046798133" description="DUF306 domain-containing protein" evidence="1">
    <location>
        <begin position="33"/>
        <end position="154"/>
    </location>
</feature>
<dbReference type="Proteomes" id="UP000192422">
    <property type="component" value="Chromosome"/>
</dbReference>
<sequence length="154" mass="16139">MFDLSKKIAARVAPLAVAAVLAACMPSGTSDAQTLASKVETLRAYDLATVDGKAPARAIRFYIGDNSRFAVCGHCLCVTGVMFAPYPALGIRPTSASPTFACEQETPEFKADAGLAQLFFDMKQAQVEGAAVTFSGSGDHVMVFQRGGTDLTPP</sequence>
<accession>A0ABX6YXH1</accession>
<proteinExistence type="predicted"/>
<keyword evidence="3" id="KW-1185">Reference proteome</keyword>
<organism evidence="2 3">
    <name type="scientific">Thioclava electrotropha</name>
    <dbReference type="NCBI Taxonomy" id="1549850"/>
    <lineage>
        <taxon>Bacteria</taxon>
        <taxon>Pseudomonadati</taxon>
        <taxon>Pseudomonadota</taxon>
        <taxon>Alphaproteobacteria</taxon>
        <taxon>Rhodobacterales</taxon>
        <taxon>Paracoccaceae</taxon>
        <taxon>Thioclava</taxon>
    </lineage>
</organism>
<evidence type="ECO:0000313" key="2">
    <source>
        <dbReference type="EMBL" id="QPZ91903.1"/>
    </source>
</evidence>
<evidence type="ECO:0000256" key="1">
    <source>
        <dbReference type="SAM" id="SignalP"/>
    </source>
</evidence>
<feature type="signal peptide" evidence="1">
    <location>
        <begin position="1"/>
        <end position="32"/>
    </location>
</feature>
<keyword evidence="1" id="KW-0732">Signal</keyword>
<gene>
    <name evidence="2" type="ORF">AKL02_014050</name>
</gene>
<dbReference type="EMBL" id="CP053562">
    <property type="protein sequence ID" value="QPZ91903.1"/>
    <property type="molecule type" value="Genomic_DNA"/>
</dbReference>
<evidence type="ECO:0000313" key="3">
    <source>
        <dbReference type="Proteomes" id="UP000192422"/>
    </source>
</evidence>
<evidence type="ECO:0008006" key="4">
    <source>
        <dbReference type="Google" id="ProtNLM"/>
    </source>
</evidence>
<protein>
    <recommendedName>
        <fullName evidence="4">DUF306 domain-containing protein</fullName>
    </recommendedName>
</protein>
<dbReference type="PROSITE" id="PS51257">
    <property type="entry name" value="PROKAR_LIPOPROTEIN"/>
    <property type="match status" value="1"/>
</dbReference>
<dbReference type="RefSeq" id="WP_083078182.1">
    <property type="nucleotide sequence ID" value="NZ_CP053562.1"/>
</dbReference>
<reference evidence="2 3" key="1">
    <citation type="submission" date="2020-05" db="EMBL/GenBank/DDBJ databases">
        <title>Thioclava electrotropha strain Elox9 finished genome.</title>
        <authorList>
            <person name="Rowe A.R."/>
            <person name="Wilbanks E.G."/>
        </authorList>
    </citation>
    <scope>NUCLEOTIDE SEQUENCE [LARGE SCALE GENOMIC DNA]</scope>
    <source>
        <strain evidence="2 3">Elox9</strain>
    </source>
</reference>